<gene>
    <name evidence="2" type="ORF">RSOL_364270</name>
</gene>
<accession>X8J9W2</accession>
<protein>
    <submittedName>
        <fullName evidence="2">Uncharacterized protein</fullName>
    </submittedName>
</protein>
<organism evidence="2 3">
    <name type="scientific">Rhizoctonia solani AG-3 Rhs1AP</name>
    <dbReference type="NCBI Taxonomy" id="1086054"/>
    <lineage>
        <taxon>Eukaryota</taxon>
        <taxon>Fungi</taxon>
        <taxon>Dikarya</taxon>
        <taxon>Basidiomycota</taxon>
        <taxon>Agaricomycotina</taxon>
        <taxon>Agaricomycetes</taxon>
        <taxon>Cantharellales</taxon>
        <taxon>Ceratobasidiaceae</taxon>
        <taxon>Rhizoctonia</taxon>
    </lineage>
</organism>
<evidence type="ECO:0000313" key="2">
    <source>
        <dbReference type="EMBL" id="EUC60765.1"/>
    </source>
</evidence>
<reference evidence="3" key="1">
    <citation type="journal article" date="2014" name="Genome Announc.">
        <title>Draft genome sequence of the plant-pathogenic soil fungus Rhizoctonia solani anastomosis group 3 strain Rhs1AP.</title>
        <authorList>
            <person name="Cubeta M.A."/>
            <person name="Thomas E."/>
            <person name="Dean R.A."/>
            <person name="Jabaji S."/>
            <person name="Neate S.M."/>
            <person name="Tavantzis S."/>
            <person name="Toda T."/>
            <person name="Vilgalys R."/>
            <person name="Bharathan N."/>
            <person name="Fedorova-Abrams N."/>
            <person name="Pakala S.B."/>
            <person name="Pakala S.M."/>
            <person name="Zafar N."/>
            <person name="Joardar V."/>
            <person name="Losada L."/>
            <person name="Nierman W.C."/>
        </authorList>
    </citation>
    <scope>NUCLEOTIDE SEQUENCE [LARGE SCALE GENOMIC DNA]</scope>
    <source>
        <strain evidence="3">AG-3</strain>
    </source>
</reference>
<proteinExistence type="predicted"/>
<feature type="non-terminal residue" evidence="2">
    <location>
        <position position="329"/>
    </location>
</feature>
<feature type="compositionally biased region" description="Polar residues" evidence="1">
    <location>
        <begin position="285"/>
        <end position="307"/>
    </location>
</feature>
<evidence type="ECO:0000256" key="1">
    <source>
        <dbReference type="SAM" id="MobiDB-lite"/>
    </source>
</evidence>
<feature type="region of interest" description="Disordered" evidence="1">
    <location>
        <begin position="222"/>
        <end position="329"/>
    </location>
</feature>
<sequence length="329" mass="36500">MNCIANVVAGEDETNQIIDATAHALDPTQSTQGESKSWDDLKNVQIDNINSPITDFQDFGLEIETRNGRDELVRSGSNTPTPPRHKSSIREFSVGPDHFIHHIPDNWNPGNAWLDKIYEHLKANFEICRVTIKARVQGAAYALAEDIEDIEYTADTPAQSPKLHKDDTLVESSQDEERIIEVNMEDANTAPTQETIWGSQSYADSIHAKVDSEFERINKRFETIENSSRGPSHVNRSKASTHNAAASTVSTNTSTNVAQAQASRSKDDTPKSTSTSWANVVAKSKNATVQPKPSHQGGPSPNPNTLHNPDFRRNYSTESQFSHKPTRRN</sequence>
<feature type="compositionally biased region" description="Low complexity" evidence="1">
    <location>
        <begin position="240"/>
        <end position="258"/>
    </location>
</feature>
<dbReference type="AlphaFoldDB" id="X8J9W2"/>
<dbReference type="EMBL" id="JATN01000319">
    <property type="protein sequence ID" value="EUC60765.1"/>
    <property type="molecule type" value="Genomic_DNA"/>
</dbReference>
<comment type="caution">
    <text evidence="2">The sequence shown here is derived from an EMBL/GenBank/DDBJ whole genome shotgun (WGS) entry which is preliminary data.</text>
</comment>
<evidence type="ECO:0000313" key="3">
    <source>
        <dbReference type="Proteomes" id="UP000030108"/>
    </source>
</evidence>
<dbReference type="Proteomes" id="UP000030108">
    <property type="component" value="Unassembled WGS sequence"/>
</dbReference>
<name>X8J9W2_9AGAM</name>